<dbReference type="STRING" id="670386.D3BGC3"/>
<evidence type="ECO:0000256" key="1">
    <source>
        <dbReference type="ARBA" id="ARBA00004123"/>
    </source>
</evidence>
<dbReference type="FunCoup" id="D3BGC3">
    <property type="interactions" value="60"/>
</dbReference>
<dbReference type="SMART" id="SM00185">
    <property type="entry name" value="ARM"/>
    <property type="match status" value="8"/>
</dbReference>
<dbReference type="GO" id="GO:0043161">
    <property type="term" value="P:proteasome-mediated ubiquitin-dependent protein catabolic process"/>
    <property type="evidence" value="ECO:0007669"/>
    <property type="project" value="TreeGrafter"/>
</dbReference>
<protein>
    <submittedName>
        <fullName evidence="7">Armadillo repeat-containing protein</fullName>
    </submittedName>
</protein>
<dbReference type="InterPro" id="IPR000225">
    <property type="entry name" value="Armadillo"/>
</dbReference>
<organism evidence="7 8">
    <name type="scientific">Heterostelium pallidum (strain ATCC 26659 / Pp 5 / PN500)</name>
    <name type="common">Cellular slime mold</name>
    <name type="synonym">Polysphondylium pallidum</name>
    <dbReference type="NCBI Taxonomy" id="670386"/>
    <lineage>
        <taxon>Eukaryota</taxon>
        <taxon>Amoebozoa</taxon>
        <taxon>Evosea</taxon>
        <taxon>Eumycetozoa</taxon>
        <taxon>Dictyostelia</taxon>
        <taxon>Acytosteliales</taxon>
        <taxon>Acytosteliaceae</taxon>
        <taxon>Heterostelium</taxon>
    </lineage>
</organism>
<keyword evidence="5" id="KW-0539">Nucleus</keyword>
<name>D3BGC3_HETP5</name>
<dbReference type="GO" id="GO:0034657">
    <property type="term" value="C:GID complex"/>
    <property type="evidence" value="ECO:0007669"/>
    <property type="project" value="TreeGrafter"/>
</dbReference>
<keyword evidence="3" id="KW-0963">Cytoplasm</keyword>
<feature type="repeat" description="ARM" evidence="6">
    <location>
        <begin position="91"/>
        <end position="118"/>
    </location>
</feature>
<dbReference type="GO" id="GO:0005737">
    <property type="term" value="C:cytoplasm"/>
    <property type="evidence" value="ECO:0007669"/>
    <property type="project" value="UniProtKB-SubCell"/>
</dbReference>
<evidence type="ECO:0000313" key="7">
    <source>
        <dbReference type="EMBL" id="EFA79523.1"/>
    </source>
</evidence>
<keyword evidence="8" id="KW-1185">Reference proteome</keyword>
<dbReference type="InterPro" id="IPR011989">
    <property type="entry name" value="ARM-like"/>
</dbReference>
<dbReference type="InterPro" id="IPR016024">
    <property type="entry name" value="ARM-type_fold"/>
</dbReference>
<accession>D3BGC3</accession>
<dbReference type="InterPro" id="IPR038739">
    <property type="entry name" value="ARMC8/Vid28"/>
</dbReference>
<dbReference type="Proteomes" id="UP000001396">
    <property type="component" value="Unassembled WGS sequence"/>
</dbReference>
<reference evidence="7 8" key="1">
    <citation type="journal article" date="2011" name="Genome Res.">
        <title>Phylogeny-wide analysis of social amoeba genomes highlights ancient origins for complex intercellular communication.</title>
        <authorList>
            <person name="Heidel A.J."/>
            <person name="Lawal H.M."/>
            <person name="Felder M."/>
            <person name="Schilde C."/>
            <person name="Helps N.R."/>
            <person name="Tunggal B."/>
            <person name="Rivero F."/>
            <person name="John U."/>
            <person name="Schleicher M."/>
            <person name="Eichinger L."/>
            <person name="Platzer M."/>
            <person name="Noegel A.A."/>
            <person name="Schaap P."/>
            <person name="Gloeckner G."/>
        </authorList>
    </citation>
    <scope>NUCLEOTIDE SEQUENCE [LARGE SCALE GENOMIC DNA]</scope>
    <source>
        <strain evidence="8">ATCC 26659 / Pp 5 / PN500</strain>
    </source>
</reference>
<dbReference type="RefSeq" id="XP_020431644.1">
    <property type="nucleotide sequence ID" value="XM_020578409.1"/>
</dbReference>
<dbReference type="PANTHER" id="PTHR15651:SF7">
    <property type="entry name" value="ARMADILLO REPEAT-CONTAINING PROTEIN 8"/>
    <property type="match status" value="1"/>
</dbReference>
<sequence>MDEKSLSAIELLKNRQNNSLESVIAASKYIKNIIIGNSKKKKQFLEQGLLPIFVDILQKDKDETLLIQAASVIGSFACRLDEGSKKVFESNAVPALVTLLSHRNPKLVESAARSLKILLLYYNHPTTFIYEDDGIKLLVTLCKHPLESINEISVTILARACESLIRNPGKFDMTITQYQAKVHRFGGLDSIISILLSSKSKVQEACLYAIELFTRDNKELSSYLITRSPDNIELRTIIQLTKDNSPRTQLLAATCICNLYQTKVLPDSYDSSSSEKLQENALSAIAVLCSMRDDSRRQVADLKLIPNIVSFLQSNNQAIRAAACRCARSLSRSIKHLRTSLYDSSISLSVLKLLDDPSLDVRISATATMCNLVLDFSPMKQTAIDNGVVKKLVEFTDEKVEYLLRLNSIWALKNLLYLADTPIKVTVLKELTYERLLTLLKDPKTPIVEQALSILRNLAYKDNSDLTTCEASNQEKHRNTIMSSMIIIPKIGDYFNHRNNEIRNIAIWCITNLLENDNGTQARLLKLKELGFYEKIVTALANDQNEEVKSRAKEAIIRFN</sequence>
<keyword evidence="4" id="KW-0677">Repeat</keyword>
<evidence type="ECO:0000256" key="2">
    <source>
        <dbReference type="ARBA" id="ARBA00004496"/>
    </source>
</evidence>
<proteinExistence type="predicted"/>
<dbReference type="Pfam" id="PF00514">
    <property type="entry name" value="Arm"/>
    <property type="match status" value="1"/>
</dbReference>
<dbReference type="GeneID" id="31363055"/>
<comment type="subcellular location">
    <subcellularLocation>
        <location evidence="2">Cytoplasm</location>
    </subcellularLocation>
    <subcellularLocation>
        <location evidence="1">Nucleus</location>
    </subcellularLocation>
</comment>
<dbReference type="PROSITE" id="PS50176">
    <property type="entry name" value="ARM_REPEAT"/>
    <property type="match status" value="1"/>
</dbReference>
<dbReference type="AlphaFoldDB" id="D3BGC3"/>
<evidence type="ECO:0000256" key="6">
    <source>
        <dbReference type="PROSITE-ProRule" id="PRU00259"/>
    </source>
</evidence>
<dbReference type="SUPFAM" id="SSF48371">
    <property type="entry name" value="ARM repeat"/>
    <property type="match status" value="1"/>
</dbReference>
<dbReference type="EMBL" id="ADBJ01000034">
    <property type="protein sequence ID" value="EFA79523.1"/>
    <property type="molecule type" value="Genomic_DNA"/>
</dbReference>
<evidence type="ECO:0000256" key="3">
    <source>
        <dbReference type="ARBA" id="ARBA00022490"/>
    </source>
</evidence>
<dbReference type="GO" id="GO:0005634">
    <property type="term" value="C:nucleus"/>
    <property type="evidence" value="ECO:0007669"/>
    <property type="project" value="UniProtKB-SubCell"/>
</dbReference>
<gene>
    <name evidence="7" type="primary">armc8</name>
    <name evidence="7" type="ORF">PPL_07574</name>
</gene>
<comment type="caution">
    <text evidence="7">The sequence shown here is derived from an EMBL/GenBank/DDBJ whole genome shotgun (WGS) entry which is preliminary data.</text>
</comment>
<dbReference type="Gene3D" id="1.25.10.10">
    <property type="entry name" value="Leucine-rich Repeat Variant"/>
    <property type="match status" value="2"/>
</dbReference>
<dbReference type="PANTHER" id="PTHR15651">
    <property type="entry name" value="ARMADILLO REPEAT-CONTAINING PROTEIN 8"/>
    <property type="match status" value="1"/>
</dbReference>
<evidence type="ECO:0000256" key="4">
    <source>
        <dbReference type="ARBA" id="ARBA00022737"/>
    </source>
</evidence>
<evidence type="ECO:0000313" key="8">
    <source>
        <dbReference type="Proteomes" id="UP000001396"/>
    </source>
</evidence>
<dbReference type="InParanoid" id="D3BGC3"/>
<evidence type="ECO:0000256" key="5">
    <source>
        <dbReference type="ARBA" id="ARBA00023242"/>
    </source>
</evidence>
<dbReference type="OMA" id="KGTDQHV"/>